<keyword evidence="2" id="KW-1185">Reference proteome</keyword>
<dbReference type="KEGG" id="asz:ASN_967"/>
<protein>
    <submittedName>
        <fullName evidence="1">Uncharacterized protein</fullName>
    </submittedName>
</protein>
<name>A0A0U5FKM8_9PROT</name>
<dbReference type="PATRIC" id="fig|446692.3.peg.962"/>
<sequence>MPCSDCTVLFETSAGKGRKIYARQKKVALTAQYAANRGNSPQRTIKNYLINLTDFSNSFPLTS</sequence>
<proteinExistence type="predicted"/>
<gene>
    <name evidence="1" type="ORF">ASN_967</name>
</gene>
<dbReference type="AlphaFoldDB" id="A0A0U5FKM8"/>
<evidence type="ECO:0000313" key="1">
    <source>
        <dbReference type="EMBL" id="CEF40365.1"/>
    </source>
</evidence>
<dbReference type="Proteomes" id="UP000056109">
    <property type="component" value="Chromosome I"/>
</dbReference>
<evidence type="ECO:0000313" key="2">
    <source>
        <dbReference type="Proteomes" id="UP000056109"/>
    </source>
</evidence>
<organism evidence="1 2">
    <name type="scientific">Acetobacter senegalensis</name>
    <dbReference type="NCBI Taxonomy" id="446692"/>
    <lineage>
        <taxon>Bacteria</taxon>
        <taxon>Pseudomonadati</taxon>
        <taxon>Pseudomonadota</taxon>
        <taxon>Alphaproteobacteria</taxon>
        <taxon>Acetobacterales</taxon>
        <taxon>Acetobacteraceae</taxon>
        <taxon>Acetobacter</taxon>
    </lineage>
</organism>
<reference evidence="2" key="1">
    <citation type="submission" date="2014-09" db="EMBL/GenBank/DDBJ databases">
        <authorList>
            <person name="Illeghems K.G."/>
        </authorList>
    </citation>
    <scope>NUCLEOTIDE SEQUENCE [LARGE SCALE GENOMIC DNA]</scope>
    <source>
        <strain evidence="2">108B</strain>
    </source>
</reference>
<dbReference type="EMBL" id="LN606600">
    <property type="protein sequence ID" value="CEF40365.1"/>
    <property type="molecule type" value="Genomic_DNA"/>
</dbReference>
<accession>A0A0U5FKM8</accession>